<dbReference type="Gene3D" id="3.40.605.10">
    <property type="entry name" value="Aldehyde Dehydrogenase, Chain A, domain 1"/>
    <property type="match status" value="1"/>
</dbReference>
<dbReference type="Gene3D" id="3.40.309.10">
    <property type="entry name" value="Aldehyde Dehydrogenase, Chain A, domain 2"/>
    <property type="match status" value="1"/>
</dbReference>
<feature type="active site" evidence="2">
    <location>
        <position position="237"/>
    </location>
</feature>
<protein>
    <submittedName>
        <fullName evidence="5">Acyl-CoA reductase-like NAD-dependent aldehyde dehydrogenase</fullName>
    </submittedName>
</protein>
<dbReference type="InterPro" id="IPR029510">
    <property type="entry name" value="Ald_DH_CS_GLU"/>
</dbReference>
<dbReference type="Proteomes" id="UP001519325">
    <property type="component" value="Unassembled WGS sequence"/>
</dbReference>
<reference evidence="5 6" key="1">
    <citation type="submission" date="2021-03" db="EMBL/GenBank/DDBJ databases">
        <title>Sequencing the genomes of 1000 actinobacteria strains.</title>
        <authorList>
            <person name="Klenk H.-P."/>
        </authorList>
    </citation>
    <scope>NUCLEOTIDE SEQUENCE [LARGE SCALE GENOMIC DNA]</scope>
    <source>
        <strain evidence="5 6">DSM 45516</strain>
    </source>
</reference>
<dbReference type="InterPro" id="IPR015590">
    <property type="entry name" value="Aldehyde_DH_dom"/>
</dbReference>
<evidence type="ECO:0000259" key="4">
    <source>
        <dbReference type="Pfam" id="PF00171"/>
    </source>
</evidence>
<evidence type="ECO:0000256" key="2">
    <source>
        <dbReference type="PROSITE-ProRule" id="PRU10007"/>
    </source>
</evidence>
<dbReference type="CDD" id="cd07099">
    <property type="entry name" value="ALDH_DDALDH"/>
    <property type="match status" value="1"/>
</dbReference>
<dbReference type="InterPro" id="IPR016162">
    <property type="entry name" value="Ald_DH_N"/>
</dbReference>
<comment type="similarity">
    <text evidence="3">Belongs to the aldehyde dehydrogenase family.</text>
</comment>
<accession>A0ABS4QIX7</accession>
<dbReference type="PANTHER" id="PTHR11699">
    <property type="entry name" value="ALDEHYDE DEHYDROGENASE-RELATED"/>
    <property type="match status" value="1"/>
</dbReference>
<keyword evidence="1 3" id="KW-0560">Oxidoreductase</keyword>
<evidence type="ECO:0000256" key="1">
    <source>
        <dbReference type="ARBA" id="ARBA00023002"/>
    </source>
</evidence>
<evidence type="ECO:0000313" key="6">
    <source>
        <dbReference type="Proteomes" id="UP001519325"/>
    </source>
</evidence>
<dbReference type="SUPFAM" id="SSF53720">
    <property type="entry name" value="ALDH-like"/>
    <property type="match status" value="1"/>
</dbReference>
<evidence type="ECO:0000313" key="5">
    <source>
        <dbReference type="EMBL" id="MBP2191662.1"/>
    </source>
</evidence>
<dbReference type="Pfam" id="PF00171">
    <property type="entry name" value="Aldedh"/>
    <property type="match status" value="1"/>
</dbReference>
<name>A0ABS4QIX7_9NOCA</name>
<gene>
    <name evidence="5" type="ORF">BJ987_004563</name>
</gene>
<sequence length="508" mass="54441">MTTVHSAHSIQVHNPADGTVVGAVPDQDRDAVAAAAAALRAAQPTWEEIGPAGRRKWLLSWQDWLIDNSARLSEIVRSETGKPRATADIEVPAAVDLMKYWANNAARFLADDHPKPHNLLGRTKQLTTCYRPYPVVGVITPWNFPLLNVFFDALPALMAGAAVLVKPSEVTPLSAVEIGRGWTEIGAPPVFSVVTGSGNTGHAVVEAVDYLQFTGSTRTGRKIAAACGDRLIPCSLELGGKDPAIVLADADLDRAANGIAYGSMFNAGQVCISIERVYVEEPVYDEFVAKLTERVAALRQGDDARPYSADVGALATPAQRDIVQRHVDEALAAGARTTVGGKSTGTGTFFEPTVLVDVDHSMSCVTEETFGPTVPVMKVADEDEAVRLANDSIYGLSATVWTGDKQRGEKVARRLEAGAVNVNDSFANMFSFALPMGGWKQSGIGARWGGAAGIRKYCRQQAITVPRLPMQKSEVTWFPASKIKTRALITLLQGMAARGKRRLPGPRS</sequence>
<comment type="caution">
    <text evidence="5">The sequence shown here is derived from an EMBL/GenBank/DDBJ whole genome shotgun (WGS) entry which is preliminary data.</text>
</comment>
<dbReference type="RefSeq" id="WP_209893625.1">
    <property type="nucleotide sequence ID" value="NZ_JAGGMR010000001.1"/>
</dbReference>
<dbReference type="InterPro" id="IPR016161">
    <property type="entry name" value="Ald_DH/histidinol_DH"/>
</dbReference>
<feature type="domain" description="Aldehyde dehydrogenase" evidence="4">
    <location>
        <begin position="8"/>
        <end position="462"/>
    </location>
</feature>
<dbReference type="PROSITE" id="PS00687">
    <property type="entry name" value="ALDEHYDE_DEHYDR_GLU"/>
    <property type="match status" value="1"/>
</dbReference>
<dbReference type="EMBL" id="JAGGMR010000001">
    <property type="protein sequence ID" value="MBP2191662.1"/>
    <property type="molecule type" value="Genomic_DNA"/>
</dbReference>
<dbReference type="InterPro" id="IPR016163">
    <property type="entry name" value="Ald_DH_C"/>
</dbReference>
<proteinExistence type="inferred from homology"/>
<organism evidence="5 6">
    <name type="scientific">Nocardia goodfellowii</name>
    <dbReference type="NCBI Taxonomy" id="882446"/>
    <lineage>
        <taxon>Bacteria</taxon>
        <taxon>Bacillati</taxon>
        <taxon>Actinomycetota</taxon>
        <taxon>Actinomycetes</taxon>
        <taxon>Mycobacteriales</taxon>
        <taxon>Nocardiaceae</taxon>
        <taxon>Nocardia</taxon>
    </lineage>
</organism>
<evidence type="ECO:0000256" key="3">
    <source>
        <dbReference type="RuleBase" id="RU003345"/>
    </source>
</evidence>
<keyword evidence="6" id="KW-1185">Reference proteome</keyword>